<dbReference type="AlphaFoldDB" id="A0A4P9YZN4"/>
<keyword evidence="3" id="KW-1185">Reference proteome</keyword>
<evidence type="ECO:0000313" key="3">
    <source>
        <dbReference type="Proteomes" id="UP000278143"/>
    </source>
</evidence>
<evidence type="ECO:0000313" key="2">
    <source>
        <dbReference type="EMBL" id="RKP25415.1"/>
    </source>
</evidence>
<accession>A0A4P9YZN4</accession>
<evidence type="ECO:0000256" key="1">
    <source>
        <dbReference type="SAM" id="MobiDB-lite"/>
    </source>
</evidence>
<feature type="region of interest" description="Disordered" evidence="1">
    <location>
        <begin position="62"/>
        <end position="92"/>
    </location>
</feature>
<sequence length="281" mass="29965">MGYTSPLLSIDDVCITNQSSRVLIKQNIASLEKVDTTNRQPSKLVRRTTATTTAAAAAAATAATAKEEKGKDAPVASASGTGKKKGIGRQGSTGDSWTIGMILCRLLSAKEGGASSKRKLEWTAVKRKWLPKRFTMKRQEKLHPDLAYIHNIMNKALEESDARRRSVALARECTVDAGAAAEDRRCLGGCAGSNAEGPARRCSRHDAVSASGDCFVRGTRPCQRHPAGRGRGRLCGALSATAGRWSDEGRRLSHTGQVGALPPASHRPISATSIRMAVRPH</sequence>
<name>A0A4P9YZN4_9FUNG</name>
<dbReference type="EMBL" id="KZ989755">
    <property type="protein sequence ID" value="RKP25415.1"/>
    <property type="molecule type" value="Genomic_DNA"/>
</dbReference>
<dbReference type="Proteomes" id="UP000278143">
    <property type="component" value="Unassembled WGS sequence"/>
</dbReference>
<protein>
    <submittedName>
        <fullName evidence="2">Uncharacterized protein</fullName>
    </submittedName>
</protein>
<organism evidence="2 3">
    <name type="scientific">Syncephalis pseudoplumigaleata</name>
    <dbReference type="NCBI Taxonomy" id="1712513"/>
    <lineage>
        <taxon>Eukaryota</taxon>
        <taxon>Fungi</taxon>
        <taxon>Fungi incertae sedis</taxon>
        <taxon>Zoopagomycota</taxon>
        <taxon>Zoopagomycotina</taxon>
        <taxon>Zoopagomycetes</taxon>
        <taxon>Zoopagales</taxon>
        <taxon>Piptocephalidaceae</taxon>
        <taxon>Syncephalis</taxon>
    </lineage>
</organism>
<gene>
    <name evidence="2" type="ORF">SYNPS1DRAFT_28852</name>
</gene>
<reference evidence="3" key="1">
    <citation type="journal article" date="2018" name="Nat. Microbiol.">
        <title>Leveraging single-cell genomics to expand the fungal tree of life.</title>
        <authorList>
            <person name="Ahrendt S.R."/>
            <person name="Quandt C.A."/>
            <person name="Ciobanu D."/>
            <person name="Clum A."/>
            <person name="Salamov A."/>
            <person name="Andreopoulos B."/>
            <person name="Cheng J.F."/>
            <person name="Woyke T."/>
            <person name="Pelin A."/>
            <person name="Henrissat B."/>
            <person name="Reynolds N.K."/>
            <person name="Benny G.L."/>
            <person name="Smith M.E."/>
            <person name="James T.Y."/>
            <person name="Grigoriev I.V."/>
        </authorList>
    </citation>
    <scope>NUCLEOTIDE SEQUENCE [LARGE SCALE GENOMIC DNA]</scope>
    <source>
        <strain evidence="3">Benny S71-1</strain>
    </source>
</reference>
<proteinExistence type="predicted"/>